<dbReference type="Gene3D" id="1.10.443.10">
    <property type="entry name" value="Intergrase catalytic core"/>
    <property type="match status" value="1"/>
</dbReference>
<dbReference type="PANTHER" id="PTHR30349:SF94">
    <property type="entry name" value="INTEGRASE_RECOMBINASE HI_1414-RELATED"/>
    <property type="match status" value="1"/>
</dbReference>
<dbReference type="Pfam" id="PF00589">
    <property type="entry name" value="Phage_integrase"/>
    <property type="match status" value="1"/>
</dbReference>
<evidence type="ECO:0000259" key="3">
    <source>
        <dbReference type="PROSITE" id="PS51898"/>
    </source>
</evidence>
<evidence type="ECO:0000313" key="5">
    <source>
        <dbReference type="Proteomes" id="UP000619743"/>
    </source>
</evidence>
<dbReference type="InterPro" id="IPR002104">
    <property type="entry name" value="Integrase_catalytic"/>
</dbReference>
<dbReference type="PROSITE" id="PS51898">
    <property type="entry name" value="TYR_RECOMBINASE"/>
    <property type="match status" value="1"/>
</dbReference>
<comment type="caution">
    <text evidence="4">The sequence shown here is derived from an EMBL/GenBank/DDBJ whole genome shotgun (WGS) entry which is preliminary data.</text>
</comment>
<dbReference type="InterPro" id="IPR013762">
    <property type="entry name" value="Integrase-like_cat_sf"/>
</dbReference>
<proteinExistence type="predicted"/>
<keyword evidence="1" id="KW-0229">DNA integration</keyword>
<dbReference type="GO" id="GO:0006310">
    <property type="term" value="P:DNA recombination"/>
    <property type="evidence" value="ECO:0007669"/>
    <property type="project" value="UniProtKB-KW"/>
</dbReference>
<organism evidence="4 5">
    <name type="scientific">Neiella marina</name>
    <dbReference type="NCBI Taxonomy" id="508461"/>
    <lineage>
        <taxon>Bacteria</taxon>
        <taxon>Pseudomonadati</taxon>
        <taxon>Pseudomonadota</taxon>
        <taxon>Gammaproteobacteria</taxon>
        <taxon>Alteromonadales</taxon>
        <taxon>Echinimonadaceae</taxon>
        <taxon>Neiella</taxon>
    </lineage>
</organism>
<feature type="domain" description="Tyr recombinase" evidence="3">
    <location>
        <begin position="175"/>
        <end position="351"/>
    </location>
</feature>
<dbReference type="SUPFAM" id="SSF56349">
    <property type="entry name" value="DNA breaking-rejoining enzymes"/>
    <property type="match status" value="1"/>
</dbReference>
<dbReference type="GO" id="GO:0003677">
    <property type="term" value="F:DNA binding"/>
    <property type="evidence" value="ECO:0007669"/>
    <property type="project" value="InterPro"/>
</dbReference>
<reference evidence="5" key="1">
    <citation type="journal article" date="2019" name="Int. J. Syst. Evol. Microbiol.">
        <title>The Global Catalogue of Microorganisms (GCM) 10K type strain sequencing project: providing services to taxonomists for standard genome sequencing and annotation.</title>
        <authorList>
            <consortium name="The Broad Institute Genomics Platform"/>
            <consortium name="The Broad Institute Genome Sequencing Center for Infectious Disease"/>
            <person name="Wu L."/>
            <person name="Ma J."/>
        </authorList>
    </citation>
    <scope>NUCLEOTIDE SEQUENCE [LARGE SCALE GENOMIC DNA]</scope>
    <source>
        <strain evidence="5">CGMCC 1.10130</strain>
    </source>
</reference>
<dbReference type="RefSeq" id="WP_188708149.1">
    <property type="nucleotide sequence ID" value="NZ_BMDX01000011.1"/>
</dbReference>
<dbReference type="InterPro" id="IPR050090">
    <property type="entry name" value="Tyrosine_recombinase_XerCD"/>
</dbReference>
<accession>A0A8J2U5W5</accession>
<dbReference type="AlphaFoldDB" id="A0A8J2U5W5"/>
<dbReference type="PANTHER" id="PTHR30349">
    <property type="entry name" value="PHAGE INTEGRASE-RELATED"/>
    <property type="match status" value="1"/>
</dbReference>
<dbReference type="Proteomes" id="UP000619743">
    <property type="component" value="Unassembled WGS sequence"/>
</dbReference>
<dbReference type="GO" id="GO:0015074">
    <property type="term" value="P:DNA integration"/>
    <property type="evidence" value="ECO:0007669"/>
    <property type="project" value="UniProtKB-KW"/>
</dbReference>
<sequence length="354" mass="41020">MASYSVRKRVKKDGTPKYQTFIRVKESGKVVYTESRTFTKEKAAQSWGKKRVVEIEEQGYRETGSNVSLRDLIQTFLDDPHIQLGRTKVSVLKMLCDCDIGNLPITELKAQHVIEHCKNRKETGTKPQTINHDVSYLRWALKSAKPHLGYDVSDQCVVDAYPVLHDLTLIAKSERRSRRPTSKEIDKLKEGLKARESHRENKIPYIDILDFSILSCMRIGEVCAIRWEDVDEEQKAVLVRDRKDPRKKVGNHMLVPLLGGSWEILQRQPKTDERIFPVNSRSVTAGFQRVRNALGIEDLRYHDLRREGASRLFELGYTIDEVAQVTGHRNINTLWQIYTELFPRRLHDKSLNQK</sequence>
<dbReference type="EMBL" id="BMDX01000011">
    <property type="protein sequence ID" value="GGA80513.1"/>
    <property type="molecule type" value="Genomic_DNA"/>
</dbReference>
<gene>
    <name evidence="4" type="ORF">GCM10011369_23050</name>
</gene>
<evidence type="ECO:0000256" key="2">
    <source>
        <dbReference type="ARBA" id="ARBA00023172"/>
    </source>
</evidence>
<dbReference type="InterPro" id="IPR011010">
    <property type="entry name" value="DNA_brk_join_enz"/>
</dbReference>
<protein>
    <submittedName>
        <fullName evidence="4">Integrase</fullName>
    </submittedName>
</protein>
<keyword evidence="2" id="KW-0233">DNA recombination</keyword>
<evidence type="ECO:0000256" key="1">
    <source>
        <dbReference type="ARBA" id="ARBA00022908"/>
    </source>
</evidence>
<keyword evidence="5" id="KW-1185">Reference proteome</keyword>
<dbReference type="CDD" id="cd00796">
    <property type="entry name" value="INT_Rci_Hp1_C"/>
    <property type="match status" value="1"/>
</dbReference>
<evidence type="ECO:0000313" key="4">
    <source>
        <dbReference type="EMBL" id="GGA80513.1"/>
    </source>
</evidence>
<name>A0A8J2U5W5_9GAMM</name>